<gene>
    <name evidence="1" type="ORF">H9928_00770</name>
</gene>
<dbReference type="AlphaFoldDB" id="A0A948X191"/>
<comment type="caution">
    <text evidence="1">The sequence shown here is derived from an EMBL/GenBank/DDBJ whole genome shotgun (WGS) entry which is preliminary data.</text>
</comment>
<dbReference type="Proteomes" id="UP000784286">
    <property type="component" value="Unassembled WGS sequence"/>
</dbReference>
<accession>A0A948X191</accession>
<reference evidence="1" key="2">
    <citation type="submission" date="2021-04" db="EMBL/GenBank/DDBJ databases">
        <authorList>
            <person name="Gilroy R."/>
        </authorList>
    </citation>
    <scope>NUCLEOTIDE SEQUENCE</scope>
    <source>
        <strain evidence="1">8470</strain>
    </source>
</reference>
<sequence length="128" mass="14446">MTSFSGKFNLLKFKNSCIVSVKGKSETKRGVFIPIDDNNLFISADEDLKPKGAHFDFNAWENQQPGKYGDTHSIRQSLAKEIRDRMTDEELKSVPYLGNMKPYVIENAAKSVEAPITQVDEGMEDLPF</sequence>
<protein>
    <submittedName>
        <fullName evidence="1">Uncharacterized protein</fullName>
    </submittedName>
</protein>
<reference evidence="1" key="1">
    <citation type="journal article" date="2021" name="PeerJ">
        <title>Extensive microbial diversity within the chicken gut microbiome revealed by metagenomics and culture.</title>
        <authorList>
            <person name="Gilroy R."/>
            <person name="Ravi A."/>
            <person name="Getino M."/>
            <person name="Pursley I."/>
            <person name="Horton D.L."/>
            <person name="Alikhan N.F."/>
            <person name="Baker D."/>
            <person name="Gharbi K."/>
            <person name="Hall N."/>
            <person name="Watson M."/>
            <person name="Adriaenssens E.M."/>
            <person name="Foster-Nyarko E."/>
            <person name="Jarju S."/>
            <person name="Secka A."/>
            <person name="Antonio M."/>
            <person name="Oren A."/>
            <person name="Chaudhuri R.R."/>
            <person name="La Ragione R."/>
            <person name="Hildebrand F."/>
            <person name="Pallen M.J."/>
        </authorList>
    </citation>
    <scope>NUCLEOTIDE SEQUENCE</scope>
    <source>
        <strain evidence="1">8470</strain>
    </source>
</reference>
<organism evidence="1 2">
    <name type="scientific">Candidatus Phocaeicola excrementipullorum</name>
    <dbReference type="NCBI Taxonomy" id="2838731"/>
    <lineage>
        <taxon>Bacteria</taxon>
        <taxon>Pseudomonadati</taxon>
        <taxon>Bacteroidota</taxon>
        <taxon>Bacteroidia</taxon>
        <taxon>Bacteroidales</taxon>
        <taxon>Bacteroidaceae</taxon>
        <taxon>Phocaeicola</taxon>
    </lineage>
</organism>
<proteinExistence type="predicted"/>
<dbReference type="EMBL" id="JAHLFJ010000006">
    <property type="protein sequence ID" value="MBU3855090.1"/>
    <property type="molecule type" value="Genomic_DNA"/>
</dbReference>
<name>A0A948X191_9BACT</name>
<evidence type="ECO:0000313" key="2">
    <source>
        <dbReference type="Proteomes" id="UP000784286"/>
    </source>
</evidence>
<evidence type="ECO:0000313" key="1">
    <source>
        <dbReference type="EMBL" id="MBU3855090.1"/>
    </source>
</evidence>